<feature type="region of interest" description="Disordered" evidence="1">
    <location>
        <begin position="1"/>
        <end position="20"/>
    </location>
</feature>
<keyword evidence="3" id="KW-1185">Reference proteome</keyword>
<dbReference type="KEGG" id="muo:115457996"/>
<feature type="transmembrane region" description="Helical" evidence="2">
    <location>
        <begin position="334"/>
        <end position="352"/>
    </location>
</feature>
<dbReference type="RefSeq" id="XP_030043600.1">
    <property type="nucleotide sequence ID" value="XM_030187740.1"/>
</dbReference>
<dbReference type="PANTHER" id="PTHR31004">
    <property type="entry name" value="TRANSMEMBRANE PROTEIN 79"/>
    <property type="match status" value="1"/>
</dbReference>
<dbReference type="GeneID" id="115457996"/>
<feature type="transmembrane region" description="Helical" evidence="2">
    <location>
        <begin position="364"/>
        <end position="383"/>
    </location>
</feature>
<dbReference type="GO" id="GO:0045055">
    <property type="term" value="P:regulated exocytosis"/>
    <property type="evidence" value="ECO:0007669"/>
    <property type="project" value="TreeGrafter"/>
</dbReference>
<proteinExistence type="predicted"/>
<dbReference type="InParanoid" id="A0A6P7WZ72"/>
<reference evidence="4" key="1">
    <citation type="submission" date="2025-08" db="UniProtKB">
        <authorList>
            <consortium name="RefSeq"/>
        </authorList>
    </citation>
    <scope>IDENTIFICATION</scope>
</reference>
<sequence>MAAPPDKKSSQNPVQAKTVNFSDLKDEKIVSEDQASCEDETLTYDRAKSAGLSDDAKLATTAVGNEPSEQERKPSIMEKEFYVLPSSTEKSFQDDDMNQAIGALNDEDDNQMPEVAKQVFVPHVQIAVSNHVLPQKRWSLDGRRSSKTTVEAYELESCGNESCNQEKRAFLAQDGPNSSKHEPHACQAARLEWSEDDEASQKPRCCKNCTSRNLKTVASFLGAVVTFPCLMYGAYAFLPFNAPLMPGISTRLVYTLRCSVFATVPIIIGLIVCGISRLCFSSADLDCHHGEYNKWEREVKLHQHFVSQSVQLFVLYFFNLAVLATYLPQETLKLIPLLTGFFALSRLIYWLAFAMGRVFRGYGYGLIFVPLLAMLVCNLYFIFVVEPDKMFAVEGGATAKAETPDQASKVRFWG</sequence>
<feature type="transmembrane region" description="Helical" evidence="2">
    <location>
        <begin position="310"/>
        <end position="328"/>
    </location>
</feature>
<dbReference type="GO" id="GO:0032588">
    <property type="term" value="C:trans-Golgi network membrane"/>
    <property type="evidence" value="ECO:0007669"/>
    <property type="project" value="TreeGrafter"/>
</dbReference>
<dbReference type="Proteomes" id="UP000515156">
    <property type="component" value="Chromosome 14"/>
</dbReference>
<feature type="transmembrane region" description="Helical" evidence="2">
    <location>
        <begin position="217"/>
        <end position="240"/>
    </location>
</feature>
<dbReference type="AlphaFoldDB" id="A0A6P7WZ72"/>
<organism evidence="3 4">
    <name type="scientific">Microcaecilia unicolor</name>
    <dbReference type="NCBI Taxonomy" id="1415580"/>
    <lineage>
        <taxon>Eukaryota</taxon>
        <taxon>Metazoa</taxon>
        <taxon>Chordata</taxon>
        <taxon>Craniata</taxon>
        <taxon>Vertebrata</taxon>
        <taxon>Euteleostomi</taxon>
        <taxon>Amphibia</taxon>
        <taxon>Gymnophiona</taxon>
        <taxon>Siphonopidae</taxon>
        <taxon>Microcaecilia</taxon>
    </lineage>
</organism>
<feature type="compositionally biased region" description="Polar residues" evidence="1">
    <location>
        <begin position="10"/>
        <end position="20"/>
    </location>
</feature>
<accession>A0A6P7WZ72</accession>
<dbReference type="PANTHER" id="PTHR31004:SF1">
    <property type="entry name" value="TRANSMEMBRANE PROTEIN 79"/>
    <property type="match status" value="1"/>
</dbReference>
<feature type="region of interest" description="Disordered" evidence="1">
    <location>
        <begin position="47"/>
        <end position="74"/>
    </location>
</feature>
<keyword evidence="2 4" id="KW-0812">Transmembrane</keyword>
<evidence type="ECO:0000256" key="1">
    <source>
        <dbReference type="SAM" id="MobiDB-lite"/>
    </source>
</evidence>
<dbReference type="CTD" id="84283"/>
<evidence type="ECO:0000256" key="2">
    <source>
        <dbReference type="SAM" id="Phobius"/>
    </source>
</evidence>
<protein>
    <submittedName>
        <fullName evidence="4">Transmembrane protein 79</fullName>
    </submittedName>
</protein>
<name>A0A6P7WZ72_9AMPH</name>
<dbReference type="GO" id="GO:0005765">
    <property type="term" value="C:lysosomal membrane"/>
    <property type="evidence" value="ECO:0007669"/>
    <property type="project" value="TreeGrafter"/>
</dbReference>
<keyword evidence="2" id="KW-0472">Membrane</keyword>
<dbReference type="OrthoDB" id="8887147at2759"/>
<evidence type="ECO:0000313" key="3">
    <source>
        <dbReference type="Proteomes" id="UP000515156"/>
    </source>
</evidence>
<keyword evidence="2" id="KW-1133">Transmembrane helix</keyword>
<feature type="transmembrane region" description="Helical" evidence="2">
    <location>
        <begin position="252"/>
        <end position="275"/>
    </location>
</feature>
<evidence type="ECO:0000313" key="4">
    <source>
        <dbReference type="RefSeq" id="XP_030043600.1"/>
    </source>
</evidence>
<dbReference type="FunCoup" id="A0A6P7WZ72">
    <property type="interactions" value="137"/>
</dbReference>
<gene>
    <name evidence="4" type="primary">TMEM79</name>
</gene>